<keyword evidence="2" id="KW-0812">Transmembrane</keyword>
<reference evidence="3 4" key="1">
    <citation type="journal article" date="2014" name="PLoS ONE">
        <title>Global Analysis of Gene Expression Profiles in Physic Nut (Jatropha curcas L.) Seedlings Exposed to Salt Stress.</title>
        <authorList>
            <person name="Zhang L."/>
            <person name="Zhang C."/>
            <person name="Wu P."/>
            <person name="Chen Y."/>
            <person name="Li M."/>
            <person name="Jiang H."/>
            <person name="Wu G."/>
        </authorList>
    </citation>
    <scope>NUCLEOTIDE SEQUENCE [LARGE SCALE GENOMIC DNA]</scope>
    <source>
        <strain evidence="4">cv. GZQX0401</strain>
        <tissue evidence="3">Young leaves</tissue>
    </source>
</reference>
<dbReference type="Proteomes" id="UP000027138">
    <property type="component" value="Unassembled WGS sequence"/>
</dbReference>
<feature type="compositionally biased region" description="Basic and acidic residues" evidence="1">
    <location>
        <begin position="137"/>
        <end position="146"/>
    </location>
</feature>
<evidence type="ECO:0000313" key="3">
    <source>
        <dbReference type="EMBL" id="KDP44146.1"/>
    </source>
</evidence>
<name>A0A067L6Q6_JATCU</name>
<dbReference type="AlphaFoldDB" id="A0A067L6Q6"/>
<sequence>MQQRPTSSSRAPEENCVIKVTLPIQQAAKYSPRSSKMDESAQLPVYKRDNKDITYSRFASEKLVHAIPALVLLCLFTLWWFSYPVNLEMKDGKIMAIHRVEMPEPVDNNHVELAILASARSPVASVPQNATAANNEMEAHPVSKTG</sequence>
<dbReference type="OrthoDB" id="1191655at2759"/>
<dbReference type="PANTHER" id="PTHR34189:SF18">
    <property type="entry name" value="SERINE_THREONINE-KINASE RLCKVII PROTEIN"/>
    <property type="match status" value="1"/>
</dbReference>
<feature type="transmembrane region" description="Helical" evidence="2">
    <location>
        <begin position="63"/>
        <end position="81"/>
    </location>
</feature>
<keyword evidence="4" id="KW-1185">Reference proteome</keyword>
<keyword evidence="2" id="KW-0472">Membrane</keyword>
<feature type="region of interest" description="Disordered" evidence="1">
    <location>
        <begin position="127"/>
        <end position="146"/>
    </location>
</feature>
<evidence type="ECO:0000256" key="2">
    <source>
        <dbReference type="SAM" id="Phobius"/>
    </source>
</evidence>
<dbReference type="PANTHER" id="PTHR34189">
    <property type="entry name" value="TRANSMEMBRANE PROTEIN"/>
    <property type="match status" value="1"/>
</dbReference>
<evidence type="ECO:0000256" key="1">
    <source>
        <dbReference type="SAM" id="MobiDB-lite"/>
    </source>
</evidence>
<accession>A0A067L6Q6</accession>
<proteinExistence type="predicted"/>
<organism evidence="3 4">
    <name type="scientific">Jatropha curcas</name>
    <name type="common">Barbados nut</name>
    <dbReference type="NCBI Taxonomy" id="180498"/>
    <lineage>
        <taxon>Eukaryota</taxon>
        <taxon>Viridiplantae</taxon>
        <taxon>Streptophyta</taxon>
        <taxon>Embryophyta</taxon>
        <taxon>Tracheophyta</taxon>
        <taxon>Spermatophyta</taxon>
        <taxon>Magnoliopsida</taxon>
        <taxon>eudicotyledons</taxon>
        <taxon>Gunneridae</taxon>
        <taxon>Pentapetalae</taxon>
        <taxon>rosids</taxon>
        <taxon>fabids</taxon>
        <taxon>Malpighiales</taxon>
        <taxon>Euphorbiaceae</taxon>
        <taxon>Crotonoideae</taxon>
        <taxon>Jatropheae</taxon>
        <taxon>Jatropha</taxon>
    </lineage>
</organism>
<keyword evidence="2" id="KW-1133">Transmembrane helix</keyword>
<protein>
    <submittedName>
        <fullName evidence="3">Uncharacterized protein</fullName>
    </submittedName>
</protein>
<dbReference type="KEGG" id="jcu:105628342"/>
<dbReference type="EMBL" id="KK914256">
    <property type="protein sequence ID" value="KDP44146.1"/>
    <property type="molecule type" value="Genomic_DNA"/>
</dbReference>
<evidence type="ECO:0000313" key="4">
    <source>
        <dbReference type="Proteomes" id="UP000027138"/>
    </source>
</evidence>
<gene>
    <name evidence="3" type="ORF">JCGZ_05613</name>
</gene>